<feature type="transmembrane region" description="Helical" evidence="10">
    <location>
        <begin position="333"/>
        <end position="354"/>
    </location>
</feature>
<dbReference type="GO" id="GO:0007165">
    <property type="term" value="P:signal transduction"/>
    <property type="evidence" value="ECO:0007669"/>
    <property type="project" value="UniProtKB-KW"/>
</dbReference>
<comment type="caution">
    <text evidence="11">The sequence shown here is derived from an EMBL/GenBank/DDBJ whole genome shotgun (WGS) entry which is preliminary data.</text>
</comment>
<evidence type="ECO:0000256" key="1">
    <source>
        <dbReference type="ARBA" id="ARBA00004651"/>
    </source>
</evidence>
<feature type="transmembrane region" description="Helical" evidence="10">
    <location>
        <begin position="90"/>
        <end position="111"/>
    </location>
</feature>
<feature type="transmembrane region" description="Helical" evidence="10">
    <location>
        <begin position="152"/>
        <end position="177"/>
    </location>
</feature>
<comment type="caution">
    <text evidence="10">Lacks conserved residue(s) required for the propagation of feature annotation.</text>
</comment>
<keyword evidence="12" id="KW-1185">Reference proteome</keyword>
<keyword evidence="2" id="KW-1003">Cell membrane</keyword>
<evidence type="ECO:0000256" key="10">
    <source>
        <dbReference type="RuleBase" id="RU351113"/>
    </source>
</evidence>
<feature type="transmembrane region" description="Helical" evidence="10">
    <location>
        <begin position="300"/>
        <end position="321"/>
    </location>
</feature>
<keyword evidence="4 10" id="KW-0812">Transmembrane</keyword>
<evidence type="ECO:0000256" key="7">
    <source>
        <dbReference type="ARBA" id="ARBA00023136"/>
    </source>
</evidence>
<evidence type="ECO:0000256" key="9">
    <source>
        <dbReference type="ARBA" id="ARBA00023224"/>
    </source>
</evidence>
<evidence type="ECO:0000256" key="5">
    <source>
        <dbReference type="ARBA" id="ARBA00022725"/>
    </source>
</evidence>
<protein>
    <recommendedName>
        <fullName evidence="10">Odorant receptor</fullName>
    </recommendedName>
</protein>
<dbReference type="Proteomes" id="UP001627154">
    <property type="component" value="Unassembled WGS sequence"/>
</dbReference>
<sequence length="365" mass="41444">MKIASSQHIDAEETSRGAGLPIKLINKFLDEHFYGFKKYMEVAGFWQGQSTCVKSLMKMWFLIVFTFSAGSEFVGFYRSYRKNERMSLEAVTDSIFETSTVLIIVSLYLLYQPKLKKFKSFLDFAVADCRRMLRSEEADVFMEFANFYYKLAMLYLGMFMVMIPSAIIFPVTMPLLLNYVVPGNTSFEPIIITQAYVGFEPREHILPFLFLLLNFGAAMALCLNACSSSLLFAVIFLVVKFKVIGCRLDKLYKRLNDDRVVQFSVEYNQDLLYRHIKELIKDHASCYEVLGQIAALSGNVLFVALGNAIFDLIISGTMIVYQFDNNPDHCLKMGTAACCSLMSGFALCFIGQLVTDASDEIFDKA</sequence>
<keyword evidence="8 10" id="KW-0675">Receptor</keyword>
<keyword evidence="6 10" id="KW-1133">Transmembrane helix</keyword>
<dbReference type="EMBL" id="JBJJXI010000177">
    <property type="protein sequence ID" value="KAL3384202.1"/>
    <property type="molecule type" value="Genomic_DNA"/>
</dbReference>
<organism evidence="11 12">
    <name type="scientific">Trichogramma kaykai</name>
    <dbReference type="NCBI Taxonomy" id="54128"/>
    <lineage>
        <taxon>Eukaryota</taxon>
        <taxon>Metazoa</taxon>
        <taxon>Ecdysozoa</taxon>
        <taxon>Arthropoda</taxon>
        <taxon>Hexapoda</taxon>
        <taxon>Insecta</taxon>
        <taxon>Pterygota</taxon>
        <taxon>Neoptera</taxon>
        <taxon>Endopterygota</taxon>
        <taxon>Hymenoptera</taxon>
        <taxon>Apocrita</taxon>
        <taxon>Proctotrupomorpha</taxon>
        <taxon>Chalcidoidea</taxon>
        <taxon>Trichogrammatidae</taxon>
        <taxon>Trichogramma</taxon>
    </lineage>
</organism>
<comment type="subcellular location">
    <subcellularLocation>
        <location evidence="1 10">Cell membrane</location>
        <topology evidence="1 10">Multi-pass membrane protein</topology>
    </subcellularLocation>
</comment>
<proteinExistence type="inferred from homology"/>
<evidence type="ECO:0000256" key="3">
    <source>
        <dbReference type="ARBA" id="ARBA00022606"/>
    </source>
</evidence>
<dbReference type="GO" id="GO:0007608">
    <property type="term" value="P:sensory perception of smell"/>
    <property type="evidence" value="ECO:0007669"/>
    <property type="project" value="UniProtKB-KW"/>
</dbReference>
<evidence type="ECO:0000256" key="6">
    <source>
        <dbReference type="ARBA" id="ARBA00022989"/>
    </source>
</evidence>
<keyword evidence="3 10" id="KW-0716">Sensory transduction</keyword>
<evidence type="ECO:0000256" key="4">
    <source>
        <dbReference type="ARBA" id="ARBA00022692"/>
    </source>
</evidence>
<evidence type="ECO:0000313" key="12">
    <source>
        <dbReference type="Proteomes" id="UP001627154"/>
    </source>
</evidence>
<dbReference type="PANTHER" id="PTHR21137">
    <property type="entry name" value="ODORANT RECEPTOR"/>
    <property type="match status" value="1"/>
</dbReference>
<evidence type="ECO:0000256" key="8">
    <source>
        <dbReference type="ARBA" id="ARBA00023170"/>
    </source>
</evidence>
<feature type="transmembrane region" description="Helical" evidence="10">
    <location>
        <begin position="208"/>
        <end position="239"/>
    </location>
</feature>
<keyword evidence="9 10" id="KW-0807">Transducer</keyword>
<dbReference type="InterPro" id="IPR004117">
    <property type="entry name" value="7tm6_olfct_rcpt"/>
</dbReference>
<dbReference type="AlphaFoldDB" id="A0ABD2VTU4"/>
<dbReference type="PANTHER" id="PTHR21137:SF35">
    <property type="entry name" value="ODORANT RECEPTOR 19A-RELATED"/>
    <property type="match status" value="1"/>
</dbReference>
<evidence type="ECO:0000313" key="11">
    <source>
        <dbReference type="EMBL" id="KAL3384202.1"/>
    </source>
</evidence>
<keyword evidence="7 10" id="KW-0472">Membrane</keyword>
<evidence type="ECO:0000256" key="2">
    <source>
        <dbReference type="ARBA" id="ARBA00022475"/>
    </source>
</evidence>
<dbReference type="GO" id="GO:0005886">
    <property type="term" value="C:plasma membrane"/>
    <property type="evidence" value="ECO:0007669"/>
    <property type="project" value="UniProtKB-SubCell"/>
</dbReference>
<accession>A0ABD2VTU4</accession>
<feature type="transmembrane region" description="Helical" evidence="10">
    <location>
        <begin position="59"/>
        <end position="78"/>
    </location>
</feature>
<comment type="similarity">
    <text evidence="10">Belongs to the insect chemoreceptor superfamily. Heteromeric odorant receptor channel (TC 1.A.69) family.</text>
</comment>
<reference evidence="11 12" key="1">
    <citation type="journal article" date="2024" name="bioRxiv">
        <title>A reference genome for Trichogramma kaykai: A tiny desert-dwelling parasitoid wasp with competing sex-ratio distorters.</title>
        <authorList>
            <person name="Culotta J."/>
            <person name="Lindsey A.R."/>
        </authorList>
    </citation>
    <scope>NUCLEOTIDE SEQUENCE [LARGE SCALE GENOMIC DNA]</scope>
    <source>
        <strain evidence="11 12">KSX58</strain>
    </source>
</reference>
<keyword evidence="5 10" id="KW-0552">Olfaction</keyword>
<name>A0ABD2VTU4_9HYME</name>
<gene>
    <name evidence="11" type="ORF">TKK_019992</name>
</gene>